<accession>A0ACD3QHW6</accession>
<protein>
    <submittedName>
        <fullName evidence="1">Uncharacterized protein</fullName>
    </submittedName>
</protein>
<dbReference type="EMBL" id="CM011692">
    <property type="protein sequence ID" value="TMS06632.1"/>
    <property type="molecule type" value="Genomic_DNA"/>
</dbReference>
<organism evidence="1 2">
    <name type="scientific">Larimichthys crocea</name>
    <name type="common">Large yellow croaker</name>
    <name type="synonym">Pseudosciaena crocea</name>
    <dbReference type="NCBI Taxonomy" id="215358"/>
    <lineage>
        <taxon>Eukaryota</taxon>
        <taxon>Metazoa</taxon>
        <taxon>Chordata</taxon>
        <taxon>Craniata</taxon>
        <taxon>Vertebrata</taxon>
        <taxon>Euteleostomi</taxon>
        <taxon>Actinopterygii</taxon>
        <taxon>Neopterygii</taxon>
        <taxon>Teleostei</taxon>
        <taxon>Neoteleostei</taxon>
        <taxon>Acanthomorphata</taxon>
        <taxon>Eupercaria</taxon>
        <taxon>Sciaenidae</taxon>
        <taxon>Larimichthys</taxon>
    </lineage>
</organism>
<reference evidence="1" key="1">
    <citation type="submission" date="2018-11" db="EMBL/GenBank/DDBJ databases">
        <title>The sequence and de novo assembly of Larimichthys crocea genome using PacBio and Hi-C technologies.</title>
        <authorList>
            <person name="Xu P."/>
            <person name="Chen B."/>
            <person name="Zhou Z."/>
            <person name="Ke Q."/>
            <person name="Wu Y."/>
            <person name="Bai H."/>
            <person name="Pu F."/>
        </authorList>
    </citation>
    <scope>NUCLEOTIDE SEQUENCE</scope>
    <source>
        <tissue evidence="1">Muscle</tissue>
    </source>
</reference>
<feature type="non-terminal residue" evidence="1">
    <location>
        <position position="1190"/>
    </location>
</feature>
<sequence>MSCSLQSLRRANLLLCLGLFLHCAEARVHTEVQAGPLYRVVDSLLSITCNVSGFTDADAEKEFEFRLKKPGTSLEINVISTHKQDFSYSMFSSRVRSKEVTLTHVSPNSVVFKIERLLKGDEGEYDCTAVNIEEDYNGIYSVQTTVNVIDNSLSVSSPATTSLSYNEGDALTLTCQASSNTVQHTHLSLSWYLHKDGEAEAQPIISLNRDFTLSPGQGFEGRYQAGLIRLDKVGEATYKLKMAQLELSDQGRIYCQAQEWIQDPDRSWYSIVQKKAAETTLTVKAREVVPDTSSLLVRISAQQTTLQEGQELSLSCTVDTQNLEEKFFSVAWFRESIKMAEIGPTGILSVGPSYSERSKEGELRAARTGARDYHLKLQPIRTEDQGQYFCRAWPSDRGQDGAFTQRAAQDSSPQLISISATESGLSLSMQSSVSVNEGDRLRLACTVQGVKGLLSVTWQHKASSTATAAFTRVISLSQEGVMEKAEEFMSRKIRATRPAADSFTLEFDEVTLADSGVYQCTVSEWKTDKTKTNSQSQTATVTVDPTDKFVKVSLVSRKSAVALGESVELMCRVKGPRVPITLIWSLQRDSSSNPDNILTLYSDGGISWFGDESTYQLRVENKNNEVVHYLLINGASQRESGSYQCSVSVFRENVYKKLPPSNRLALSVQNPVSKLAVTTALSLTSDVNTDVEIKCSVITETSPSSRYAVTWLLQEGAENKTIISSDRDALITFGPQVVEWIQAPRGEWYQLSQVFRTTKITVTEPVSKLAVTSTPTLTSDINTDVEIKCSVTSETPASSRYAVTWLLQQGAENKTIISSDRDALITFGPQVEQSLRQRISMKRTEGPSFELTIRQTQISDKGSYICEVVEWLQDPRGEWYQLSQVSETTEVMLIEPANDLRLEKIEQRLTTSEGNEVEVTCNIISGATSPSFFYKVSWFYTGPGSSVTNTLVELDHTGLLSYPENEGLRGLQRRLRLSRPTQNSFYLGIQRGHEEDSGTYKCRVEQYQLDRDGQWQQRASEDGGPTTLTVNLADTNSLSRLTTSPMEKTLSVLKEAKELNTSTSQDFTIPCHITKQSSNESEFQVTWFWQKETGNKQSPIFTAYRNSTLEDKSGNAVQLRFSHALPNQFSLMVIKPNPEHRGLYYCEVEEWLQSLSHGWRKVAVETSGNLTVHVYAEGRANAHSEPPCRS</sequence>
<evidence type="ECO:0000313" key="2">
    <source>
        <dbReference type="Proteomes" id="UP000793456"/>
    </source>
</evidence>
<dbReference type="Proteomes" id="UP000793456">
    <property type="component" value="Chromosome XIX"/>
</dbReference>
<comment type="caution">
    <text evidence="1">The sequence shown here is derived from an EMBL/GenBank/DDBJ whole genome shotgun (WGS) entry which is preliminary data.</text>
</comment>
<proteinExistence type="predicted"/>
<name>A0ACD3QHW6_LARCR</name>
<evidence type="ECO:0000313" key="1">
    <source>
        <dbReference type="EMBL" id="TMS06632.1"/>
    </source>
</evidence>
<gene>
    <name evidence="1" type="ORF">E3U43_016391</name>
</gene>
<keyword evidence="2" id="KW-1185">Reference proteome</keyword>